<organism evidence="2 3">
    <name type="scientific">Cereibacter sphaeroides</name>
    <name type="common">Rhodobacter sphaeroides</name>
    <dbReference type="NCBI Taxonomy" id="1063"/>
    <lineage>
        <taxon>Bacteria</taxon>
        <taxon>Pseudomonadati</taxon>
        <taxon>Pseudomonadota</taxon>
        <taxon>Alphaproteobacteria</taxon>
        <taxon>Rhodobacterales</taxon>
        <taxon>Paracoccaceae</taxon>
        <taxon>Cereibacter</taxon>
    </lineage>
</organism>
<feature type="region of interest" description="Disordered" evidence="1">
    <location>
        <begin position="234"/>
        <end position="276"/>
    </location>
</feature>
<gene>
    <name evidence="2" type="ORF">D1114_07170</name>
</gene>
<sequence>MNLQNLTIVEAEWILDRIGTAVQAAYLMEQRDGITPGIDLTSAPMICMPVFPAAEAPIEIAAAPAVVANPPAAAPPAAVDRAGGELGGAPGAEHVPHHKSAPTAGPMSPWTDEADALLVASVVEAVAAGRSMNDGYDLAAERLNRSSTACKVRGKGTLKDRVRAAIAAAGLVKPEPSVGKRQPAACRGNIPKTTIIGKAEAEAILRDREAGATAAQLAAKWDRSLAEITGLLLRTARRSEPEPVAEPAPEPEPEPAPVDQEPAQQPAPVKPVSPASALIMPHDASVTGARREMRTRLNLIGNSGAWDPETDLDLAEALAQGTKLPQIAADLGLDTQACKARWERLTGSIRDDKGRISLDGQAHLLAELRARAQAGRAGAA</sequence>
<evidence type="ECO:0000313" key="3">
    <source>
        <dbReference type="Proteomes" id="UP000266305"/>
    </source>
</evidence>
<reference evidence="2 3" key="1">
    <citation type="submission" date="2018-08" db="EMBL/GenBank/DDBJ databases">
        <title>Draft genome sequence of Rhodobacter sphaeroides FY.</title>
        <authorList>
            <person name="Rayyan A."/>
            <person name="Meyer T.E."/>
            <person name="Kyndt J.A."/>
        </authorList>
    </citation>
    <scope>NUCLEOTIDE SEQUENCE [LARGE SCALE GENOMIC DNA]</scope>
    <source>
        <strain evidence="2 3">FY</strain>
    </source>
</reference>
<dbReference type="Proteomes" id="UP000266305">
    <property type="component" value="Unassembled WGS sequence"/>
</dbReference>
<evidence type="ECO:0000313" key="2">
    <source>
        <dbReference type="EMBL" id="RHZ96482.1"/>
    </source>
</evidence>
<feature type="region of interest" description="Disordered" evidence="1">
    <location>
        <begin position="72"/>
        <end position="106"/>
    </location>
</feature>
<dbReference type="EMBL" id="QWGP01000005">
    <property type="protein sequence ID" value="RHZ96482.1"/>
    <property type="molecule type" value="Genomic_DNA"/>
</dbReference>
<accession>A0AAX1UNX9</accession>
<dbReference type="AlphaFoldDB" id="A0AAX1UNX9"/>
<dbReference type="RefSeq" id="WP_118999709.1">
    <property type="nucleotide sequence ID" value="NZ_QWGP01000005.1"/>
</dbReference>
<comment type="caution">
    <text evidence="2">The sequence shown here is derived from an EMBL/GenBank/DDBJ whole genome shotgun (WGS) entry which is preliminary data.</text>
</comment>
<feature type="compositionally biased region" description="Low complexity" evidence="1">
    <location>
        <begin position="257"/>
        <end position="276"/>
    </location>
</feature>
<name>A0AAX1UNX9_CERSP</name>
<protein>
    <submittedName>
        <fullName evidence="2">Uncharacterized protein</fullName>
    </submittedName>
</protein>
<feature type="compositionally biased region" description="Pro residues" evidence="1">
    <location>
        <begin position="244"/>
        <end position="256"/>
    </location>
</feature>
<evidence type="ECO:0000256" key="1">
    <source>
        <dbReference type="SAM" id="MobiDB-lite"/>
    </source>
</evidence>
<proteinExistence type="predicted"/>